<keyword evidence="2" id="KW-0472">Membrane</keyword>
<dbReference type="RefSeq" id="WP_013628471.1">
    <property type="nucleotide sequence ID" value="NC_015174.1"/>
</dbReference>
<dbReference type="InterPro" id="IPR012902">
    <property type="entry name" value="N_methyl_site"/>
</dbReference>
<dbReference type="InterPro" id="IPR027558">
    <property type="entry name" value="Pre_pil_HX9DG_C"/>
</dbReference>
<proteinExistence type="predicted"/>
<dbReference type="OrthoDB" id="268591at2"/>
<dbReference type="PANTHER" id="PTHR30093:SF2">
    <property type="entry name" value="TYPE II SECRETION SYSTEM PROTEIN H"/>
    <property type="match status" value="1"/>
</dbReference>
<name>F0SK19_RUBBR</name>
<feature type="compositionally biased region" description="Polar residues" evidence="1">
    <location>
        <begin position="144"/>
        <end position="159"/>
    </location>
</feature>
<dbReference type="Pfam" id="PF07963">
    <property type="entry name" value="N_methyl"/>
    <property type="match status" value="1"/>
</dbReference>
<evidence type="ECO:0000256" key="2">
    <source>
        <dbReference type="SAM" id="Phobius"/>
    </source>
</evidence>
<evidence type="ECO:0000256" key="1">
    <source>
        <dbReference type="SAM" id="MobiDB-lite"/>
    </source>
</evidence>
<protein>
    <recommendedName>
        <fullName evidence="3">DUF1559 domain-containing protein</fullName>
    </recommendedName>
</protein>
<accession>F0SK19</accession>
<feature type="domain" description="DUF1559" evidence="3">
    <location>
        <begin position="36"/>
        <end position="315"/>
    </location>
</feature>
<dbReference type="InterPro" id="IPR011453">
    <property type="entry name" value="DUF1559"/>
</dbReference>
<dbReference type="PANTHER" id="PTHR30093">
    <property type="entry name" value="GENERAL SECRETION PATHWAY PROTEIN G"/>
    <property type="match status" value="1"/>
</dbReference>
<feature type="transmembrane region" description="Helical" evidence="2">
    <location>
        <begin position="12"/>
        <end position="35"/>
    </location>
</feature>
<evidence type="ECO:0000313" key="4">
    <source>
        <dbReference type="EMBL" id="ADY59746.1"/>
    </source>
</evidence>
<dbReference type="EMBL" id="CP002546">
    <property type="protein sequence ID" value="ADY59746.1"/>
    <property type="molecule type" value="Genomic_DNA"/>
</dbReference>
<keyword evidence="5" id="KW-1185">Reference proteome</keyword>
<dbReference type="Gene3D" id="3.30.700.10">
    <property type="entry name" value="Glycoprotein, Type 4 Pilin"/>
    <property type="match status" value="1"/>
</dbReference>
<evidence type="ECO:0000313" key="5">
    <source>
        <dbReference type="Proteomes" id="UP000006860"/>
    </source>
</evidence>
<dbReference type="STRING" id="756272.Plabr_2143"/>
<dbReference type="Pfam" id="PF07596">
    <property type="entry name" value="SBP_bac_10"/>
    <property type="match status" value="1"/>
</dbReference>
<dbReference type="NCBIfam" id="TIGR04294">
    <property type="entry name" value="pre_pil_HX9DG"/>
    <property type="match status" value="1"/>
</dbReference>
<dbReference type="Proteomes" id="UP000006860">
    <property type="component" value="Chromosome"/>
</dbReference>
<keyword evidence="2" id="KW-1133">Transmembrane helix</keyword>
<dbReference type="HOGENOM" id="CLU_041661_0_0_0"/>
<dbReference type="InterPro" id="IPR045584">
    <property type="entry name" value="Pilin-like"/>
</dbReference>
<reference evidence="5" key="1">
    <citation type="submission" date="2011-02" db="EMBL/GenBank/DDBJ databases">
        <title>The complete genome of Planctomyces brasiliensis DSM 5305.</title>
        <authorList>
            <person name="Lucas S."/>
            <person name="Copeland A."/>
            <person name="Lapidus A."/>
            <person name="Bruce D."/>
            <person name="Goodwin L."/>
            <person name="Pitluck S."/>
            <person name="Kyrpides N."/>
            <person name="Mavromatis K."/>
            <person name="Pagani I."/>
            <person name="Ivanova N."/>
            <person name="Ovchinnikova G."/>
            <person name="Lu M."/>
            <person name="Detter J.C."/>
            <person name="Han C."/>
            <person name="Land M."/>
            <person name="Hauser L."/>
            <person name="Markowitz V."/>
            <person name="Cheng J.-F."/>
            <person name="Hugenholtz P."/>
            <person name="Woyke T."/>
            <person name="Wu D."/>
            <person name="Tindall B."/>
            <person name="Pomrenke H.G."/>
            <person name="Brambilla E."/>
            <person name="Klenk H.-P."/>
            <person name="Eisen J.A."/>
        </authorList>
    </citation>
    <scope>NUCLEOTIDE SEQUENCE [LARGE SCALE GENOMIC DNA]</scope>
    <source>
        <strain evidence="5">ATCC 49424 / DSM 5305 / JCM 21570 / NBRC 103401 / IFAM 1448</strain>
    </source>
</reference>
<sequence>MKSSQRLRRQGFTLIELLVVIAIIAILVALLLPAVQQAREAARRSSCKNNLKQIGLALHNYHDTYGVFPAGLYPSTENGALAGTEGRDGSWGWATMLLPNLEQAPLFDALNPGPTEMQDAVGNATLLTMMQQPISTLRCPSDPGPQTNTQRQSPSSATPNGDADCNSDCEPLAVSNYLGVNNSNNLERRNPNGLFVWADNRDSNSTLVRRIRDITDGLSNTIAVGERTWQLNNPNTGGKENLYAGVVFGANGNTANHNIQGLIHTLGSTRNAINCVDGEVANPDVCERGFSSQHKGGAQFLLADGSVRFLSENINHVRNGIGGNPGTSTSVDNVDGTYERLAAIDDGGVLGEF</sequence>
<gene>
    <name evidence="4" type="ordered locus">Plabr_2143</name>
</gene>
<dbReference type="PROSITE" id="PS00409">
    <property type="entry name" value="PROKAR_NTER_METHYL"/>
    <property type="match status" value="1"/>
</dbReference>
<dbReference type="AlphaFoldDB" id="F0SK19"/>
<keyword evidence="2" id="KW-0812">Transmembrane</keyword>
<dbReference type="eggNOG" id="COG2165">
    <property type="taxonomic scope" value="Bacteria"/>
</dbReference>
<dbReference type="SUPFAM" id="SSF54523">
    <property type="entry name" value="Pili subunits"/>
    <property type="match status" value="1"/>
</dbReference>
<dbReference type="KEGG" id="pbs:Plabr_2143"/>
<evidence type="ECO:0000259" key="3">
    <source>
        <dbReference type="Pfam" id="PF07596"/>
    </source>
</evidence>
<dbReference type="NCBIfam" id="TIGR02532">
    <property type="entry name" value="IV_pilin_GFxxxE"/>
    <property type="match status" value="1"/>
</dbReference>
<organism evidence="4 5">
    <name type="scientific">Rubinisphaera brasiliensis (strain ATCC 49424 / DSM 5305 / JCM 21570 / IAM 15109 / NBRC 103401 / IFAM 1448)</name>
    <name type="common">Planctomyces brasiliensis</name>
    <dbReference type="NCBI Taxonomy" id="756272"/>
    <lineage>
        <taxon>Bacteria</taxon>
        <taxon>Pseudomonadati</taxon>
        <taxon>Planctomycetota</taxon>
        <taxon>Planctomycetia</taxon>
        <taxon>Planctomycetales</taxon>
        <taxon>Planctomycetaceae</taxon>
        <taxon>Rubinisphaera</taxon>
    </lineage>
</organism>
<feature type="region of interest" description="Disordered" evidence="1">
    <location>
        <begin position="135"/>
        <end position="166"/>
    </location>
</feature>